<evidence type="ECO:0000313" key="1">
    <source>
        <dbReference type="EMBL" id="MDR6783072.1"/>
    </source>
</evidence>
<reference evidence="1" key="1">
    <citation type="submission" date="2023-07" db="EMBL/GenBank/DDBJ databases">
        <title>Sorghum-associated microbial communities from plants grown in Nebraska, USA.</title>
        <authorList>
            <person name="Schachtman D."/>
        </authorList>
    </citation>
    <scope>NUCLEOTIDE SEQUENCE</scope>
    <source>
        <strain evidence="1">2697</strain>
    </source>
</reference>
<organism evidence="1 2">
    <name type="scientific">Pedobacter africanus</name>
    <dbReference type="NCBI Taxonomy" id="151894"/>
    <lineage>
        <taxon>Bacteria</taxon>
        <taxon>Pseudomonadati</taxon>
        <taxon>Bacteroidota</taxon>
        <taxon>Sphingobacteriia</taxon>
        <taxon>Sphingobacteriales</taxon>
        <taxon>Sphingobacteriaceae</taxon>
        <taxon>Pedobacter</taxon>
    </lineage>
</organism>
<gene>
    <name evidence="1" type="ORF">J2X78_001624</name>
</gene>
<name>A0ACC6KV10_9SPHI</name>
<evidence type="ECO:0000313" key="2">
    <source>
        <dbReference type="Proteomes" id="UP001246858"/>
    </source>
</evidence>
<protein>
    <submittedName>
        <fullName evidence="1">Membrane protein YdbS with pleckstrin-like domain</fullName>
    </submittedName>
</protein>
<comment type="caution">
    <text evidence="1">The sequence shown here is derived from an EMBL/GenBank/DDBJ whole genome shotgun (WGS) entry which is preliminary data.</text>
</comment>
<proteinExistence type="predicted"/>
<sequence>MLDFTNDTLDIGDLPKYEETPLNAVSKKYWKVVILNLMFFLLLLATGLLAVLYFSAAFRPYIYVMAFGYIALAIVLYLLYKTDIGRRGYAIREKDMLYRSGIIAISTTIIPFSRIQHIALDEGMFSRMYGLGQLRIFTAGGSSGSLHIPGIEIEQARQIREILMKQINTADNG</sequence>
<accession>A0ACC6KV10</accession>
<dbReference type="Proteomes" id="UP001246858">
    <property type="component" value="Unassembled WGS sequence"/>
</dbReference>
<keyword evidence="2" id="KW-1185">Reference proteome</keyword>
<dbReference type="EMBL" id="JAVDTF010000001">
    <property type="protein sequence ID" value="MDR6783072.1"/>
    <property type="molecule type" value="Genomic_DNA"/>
</dbReference>